<gene>
    <name evidence="2" type="ordered locus">Sfum_0510</name>
</gene>
<organism evidence="2 3">
    <name type="scientific">Syntrophobacter fumaroxidans (strain DSM 10017 / MPOB)</name>
    <dbReference type="NCBI Taxonomy" id="335543"/>
    <lineage>
        <taxon>Bacteria</taxon>
        <taxon>Pseudomonadati</taxon>
        <taxon>Thermodesulfobacteriota</taxon>
        <taxon>Syntrophobacteria</taxon>
        <taxon>Syntrophobacterales</taxon>
        <taxon>Syntrophobacteraceae</taxon>
        <taxon>Syntrophobacter</taxon>
    </lineage>
</organism>
<dbReference type="STRING" id="335543.Sfum_0510"/>
<keyword evidence="3" id="KW-1185">Reference proteome</keyword>
<sequence length="276" mass="30729">MMFTNPEVILVEAYVHGYSETEAGRLQDQASTLVELLHPSVSFPAGSRILEPGCGVGAQTLYLAGKNPASRITAFDISPDSVRRAREKVARAGLSNVAVEVADIFNLPYGAGTFDHLFVCFLLEHLQDPAAALLRLKDMLRENGSVSVIEGDHGSYYCHPRSERADLVVRCLVEVQARKRGNSLIGRELYPLLDRAGFREVQVSPRMVYVDRTRPQLVEGFTRKTFIAMIEGVREEALSLELTDEETWDGGIADLYRTTREDGTFCYTFFTAVAFK</sequence>
<dbReference type="Gene3D" id="3.40.50.150">
    <property type="entry name" value="Vaccinia Virus protein VP39"/>
    <property type="match status" value="1"/>
</dbReference>
<dbReference type="GO" id="GO:0032259">
    <property type="term" value="P:methylation"/>
    <property type="evidence" value="ECO:0007669"/>
    <property type="project" value="UniProtKB-KW"/>
</dbReference>
<dbReference type="RefSeq" id="WP_011697383.1">
    <property type="nucleotide sequence ID" value="NC_008554.1"/>
</dbReference>
<proteinExistence type="predicted"/>
<dbReference type="InParanoid" id="A0LFK8"/>
<dbReference type="InterPro" id="IPR029063">
    <property type="entry name" value="SAM-dependent_MTases_sf"/>
</dbReference>
<dbReference type="Proteomes" id="UP000001784">
    <property type="component" value="Chromosome"/>
</dbReference>
<evidence type="ECO:0000313" key="3">
    <source>
        <dbReference type="Proteomes" id="UP000001784"/>
    </source>
</evidence>
<dbReference type="GO" id="GO:0008757">
    <property type="term" value="F:S-adenosylmethionine-dependent methyltransferase activity"/>
    <property type="evidence" value="ECO:0007669"/>
    <property type="project" value="InterPro"/>
</dbReference>
<name>A0LFK8_SYNFM</name>
<reference evidence="2 3" key="1">
    <citation type="submission" date="2006-10" db="EMBL/GenBank/DDBJ databases">
        <title>Complete sequence of Syntrophobacter fumaroxidans MPOB.</title>
        <authorList>
            <consortium name="US DOE Joint Genome Institute"/>
            <person name="Copeland A."/>
            <person name="Lucas S."/>
            <person name="Lapidus A."/>
            <person name="Barry K."/>
            <person name="Detter J.C."/>
            <person name="Glavina del Rio T."/>
            <person name="Hammon N."/>
            <person name="Israni S."/>
            <person name="Pitluck S."/>
            <person name="Goltsman E.G."/>
            <person name="Martinez M."/>
            <person name="Schmutz J."/>
            <person name="Larimer F."/>
            <person name="Land M."/>
            <person name="Hauser L."/>
            <person name="Kyrpides N."/>
            <person name="Kim E."/>
            <person name="Boone D.R."/>
            <person name="Brockman F."/>
            <person name="Culley D."/>
            <person name="Ferry J."/>
            <person name="Gunsalus R."/>
            <person name="McInerney M.J."/>
            <person name="Morrison M."/>
            <person name="Plugge C."/>
            <person name="Rohlin L."/>
            <person name="Scholten J."/>
            <person name="Sieber J."/>
            <person name="Stams A.J.M."/>
            <person name="Worm P."/>
            <person name="Henstra A.M."/>
            <person name="Richardson P."/>
        </authorList>
    </citation>
    <scope>NUCLEOTIDE SEQUENCE [LARGE SCALE GENOMIC DNA]</scope>
    <source>
        <strain evidence="3">DSM 10017 / MPOB</strain>
    </source>
</reference>
<dbReference type="KEGG" id="sfu:Sfum_0510"/>
<evidence type="ECO:0000313" key="2">
    <source>
        <dbReference type="EMBL" id="ABK16210.1"/>
    </source>
</evidence>
<dbReference type="HOGENOM" id="CLU_062440_1_0_7"/>
<keyword evidence="2" id="KW-0808">Transferase</keyword>
<dbReference type="Pfam" id="PF08241">
    <property type="entry name" value="Methyltransf_11"/>
    <property type="match status" value="1"/>
</dbReference>
<dbReference type="AlphaFoldDB" id="A0LFK8"/>
<protein>
    <submittedName>
        <fullName evidence="2">Methyltransferase type 11</fullName>
    </submittedName>
</protein>
<keyword evidence="2" id="KW-0489">Methyltransferase</keyword>
<dbReference type="PANTHER" id="PTHR43861">
    <property type="entry name" value="TRANS-ACONITATE 2-METHYLTRANSFERASE-RELATED"/>
    <property type="match status" value="1"/>
</dbReference>
<dbReference type="CDD" id="cd02440">
    <property type="entry name" value="AdoMet_MTases"/>
    <property type="match status" value="1"/>
</dbReference>
<feature type="domain" description="Methyltransferase type 11" evidence="1">
    <location>
        <begin position="50"/>
        <end position="146"/>
    </location>
</feature>
<dbReference type="PANTHER" id="PTHR43861:SF1">
    <property type="entry name" value="TRANS-ACONITATE 2-METHYLTRANSFERASE"/>
    <property type="match status" value="1"/>
</dbReference>
<dbReference type="SUPFAM" id="SSF53335">
    <property type="entry name" value="S-adenosyl-L-methionine-dependent methyltransferases"/>
    <property type="match status" value="1"/>
</dbReference>
<dbReference type="eggNOG" id="COG2226">
    <property type="taxonomic scope" value="Bacteria"/>
</dbReference>
<accession>A0LFK8</accession>
<evidence type="ECO:0000259" key="1">
    <source>
        <dbReference type="Pfam" id="PF08241"/>
    </source>
</evidence>
<dbReference type="Gene3D" id="6.10.140.1580">
    <property type="match status" value="2"/>
</dbReference>
<dbReference type="InterPro" id="IPR013216">
    <property type="entry name" value="Methyltransf_11"/>
</dbReference>
<dbReference type="EMBL" id="CP000478">
    <property type="protein sequence ID" value="ABK16210.1"/>
    <property type="molecule type" value="Genomic_DNA"/>
</dbReference>